<proteinExistence type="predicted"/>
<dbReference type="Proteomes" id="UP000632289">
    <property type="component" value="Unassembled WGS sequence"/>
</dbReference>
<keyword evidence="1" id="KW-0472">Membrane</keyword>
<organism evidence="2 3">
    <name type="scientific">Streptomyces chumphonensis</name>
    <dbReference type="NCBI Taxonomy" id="1214925"/>
    <lineage>
        <taxon>Bacteria</taxon>
        <taxon>Bacillati</taxon>
        <taxon>Actinomycetota</taxon>
        <taxon>Actinomycetes</taxon>
        <taxon>Kitasatosporales</taxon>
        <taxon>Streptomycetaceae</taxon>
        <taxon>Streptomyces</taxon>
    </lineage>
</organism>
<accession>A0A927IFP3</accession>
<reference evidence="2" key="1">
    <citation type="submission" date="2020-09" db="EMBL/GenBank/DDBJ databases">
        <title>Secondary metabolite and genome analysis of marine Streptomyces chumphonensis KK1-2T.</title>
        <authorList>
            <person name="Phongsopitanun W."/>
            <person name="Kanchanasin P."/>
            <person name="Pittayakhajonwut P."/>
            <person name="Suwanborirux K."/>
            <person name="Tanasupawat S."/>
        </authorList>
    </citation>
    <scope>NUCLEOTIDE SEQUENCE</scope>
    <source>
        <strain evidence="2">KK1-2</strain>
    </source>
</reference>
<keyword evidence="1" id="KW-1133">Transmembrane helix</keyword>
<evidence type="ECO:0000313" key="2">
    <source>
        <dbReference type="EMBL" id="MBD3934994.1"/>
    </source>
</evidence>
<gene>
    <name evidence="2" type="ORF">IF129_25985</name>
</gene>
<feature type="transmembrane region" description="Helical" evidence="1">
    <location>
        <begin position="42"/>
        <end position="64"/>
    </location>
</feature>
<keyword evidence="1" id="KW-0812">Transmembrane</keyword>
<dbReference type="AlphaFoldDB" id="A0A927IFP3"/>
<comment type="caution">
    <text evidence="2">The sequence shown here is derived from an EMBL/GenBank/DDBJ whole genome shotgun (WGS) entry which is preliminary data.</text>
</comment>
<dbReference type="EMBL" id="JACXYU010000047">
    <property type="protein sequence ID" value="MBD3934994.1"/>
    <property type="molecule type" value="Genomic_DNA"/>
</dbReference>
<keyword evidence="3" id="KW-1185">Reference proteome</keyword>
<evidence type="ECO:0000256" key="1">
    <source>
        <dbReference type="SAM" id="Phobius"/>
    </source>
</evidence>
<protein>
    <submittedName>
        <fullName evidence="2">Fe-S oxidoreductase</fullName>
    </submittedName>
</protein>
<sequence>LMLRGLEGALHGVDHYEPAYVVSYPLVAAFGGLELGTLQNLVYFWAMIKLGTTMIWMITVGLNISMGVAWHRFLAFPNIWFKRNARGGDALGALLPMASGGKQIDFETVFD</sequence>
<evidence type="ECO:0000313" key="3">
    <source>
        <dbReference type="Proteomes" id="UP000632289"/>
    </source>
</evidence>
<feature type="non-terminal residue" evidence="2">
    <location>
        <position position="111"/>
    </location>
</feature>
<feature type="non-terminal residue" evidence="2">
    <location>
        <position position="1"/>
    </location>
</feature>
<name>A0A927IFP3_9ACTN</name>